<keyword evidence="2" id="KW-0732">Signal</keyword>
<reference evidence="4" key="1">
    <citation type="journal article" date="2019" name="Int. J. Syst. Evol. Microbiol.">
        <title>The Global Catalogue of Microorganisms (GCM) 10K type strain sequencing project: providing services to taxonomists for standard genome sequencing and annotation.</title>
        <authorList>
            <consortium name="The Broad Institute Genomics Platform"/>
            <consortium name="The Broad Institute Genome Sequencing Center for Infectious Disease"/>
            <person name="Wu L."/>
            <person name="Ma J."/>
        </authorList>
    </citation>
    <scope>NUCLEOTIDE SEQUENCE [LARGE SCALE GENOMIC DNA]</scope>
    <source>
        <strain evidence="4">KCTC 32255</strain>
    </source>
</reference>
<comment type="caution">
    <text evidence="3">The sequence shown here is derived from an EMBL/GenBank/DDBJ whole genome shotgun (WGS) entry which is preliminary data.</text>
</comment>
<evidence type="ECO:0000256" key="1">
    <source>
        <dbReference type="SAM" id="MobiDB-lite"/>
    </source>
</evidence>
<feature type="signal peptide" evidence="2">
    <location>
        <begin position="1"/>
        <end position="28"/>
    </location>
</feature>
<sequence length="191" mass="18752">MKGKIARTIAIIATGSILSVTGAGVAGASPSDDVIGTGSSSASMVDVAGHLSELRVELADTMEQSNFTAMGFALDETKTLVTGIVSGQRSSISSETVTLAKQASAQTDEVEAALADVQARIGGLPDPVALLRSLLKSLLTTLSALIDSILGGVPSVSDLGVPGVGGGAPEAPDVGDVTEGGDGGGLPVPTP</sequence>
<name>A0ABW2BV74_9PSEU</name>
<keyword evidence="4" id="KW-1185">Reference proteome</keyword>
<accession>A0ABW2BV74</accession>
<evidence type="ECO:0000313" key="3">
    <source>
        <dbReference type="EMBL" id="MFC6866117.1"/>
    </source>
</evidence>
<gene>
    <name evidence="3" type="ORF">ACFQGD_03065</name>
</gene>
<feature type="chain" id="PRO_5045889573" description="Secreted protein" evidence="2">
    <location>
        <begin position="29"/>
        <end position="191"/>
    </location>
</feature>
<feature type="region of interest" description="Disordered" evidence="1">
    <location>
        <begin position="161"/>
        <end position="191"/>
    </location>
</feature>
<proteinExistence type="predicted"/>
<dbReference type="RefSeq" id="WP_345407106.1">
    <property type="nucleotide sequence ID" value="NZ_BAABLA010000123.1"/>
</dbReference>
<evidence type="ECO:0000313" key="4">
    <source>
        <dbReference type="Proteomes" id="UP001596337"/>
    </source>
</evidence>
<dbReference type="EMBL" id="JBHSXX010000001">
    <property type="protein sequence ID" value="MFC6866117.1"/>
    <property type="molecule type" value="Genomic_DNA"/>
</dbReference>
<evidence type="ECO:0000256" key="2">
    <source>
        <dbReference type="SAM" id="SignalP"/>
    </source>
</evidence>
<protein>
    <recommendedName>
        <fullName evidence="5">Secreted protein</fullName>
    </recommendedName>
</protein>
<evidence type="ECO:0008006" key="5">
    <source>
        <dbReference type="Google" id="ProtNLM"/>
    </source>
</evidence>
<dbReference type="Proteomes" id="UP001596337">
    <property type="component" value="Unassembled WGS sequence"/>
</dbReference>
<feature type="compositionally biased region" description="Gly residues" evidence="1">
    <location>
        <begin position="178"/>
        <end position="191"/>
    </location>
</feature>
<organism evidence="3 4">
    <name type="scientific">Haloechinothrix salitolerans</name>
    <dbReference type="NCBI Taxonomy" id="926830"/>
    <lineage>
        <taxon>Bacteria</taxon>
        <taxon>Bacillati</taxon>
        <taxon>Actinomycetota</taxon>
        <taxon>Actinomycetes</taxon>
        <taxon>Pseudonocardiales</taxon>
        <taxon>Pseudonocardiaceae</taxon>
        <taxon>Haloechinothrix</taxon>
    </lineage>
</organism>